<dbReference type="RefSeq" id="WP_158901827.1">
    <property type="nucleotide sequence ID" value="NZ_CP035733.1"/>
</dbReference>
<keyword evidence="3" id="KW-1185">Reference proteome</keyword>
<proteinExistence type="predicted"/>
<accession>A0A6I6LGV5</accession>
<dbReference type="OrthoDB" id="7597000at2"/>
<gene>
    <name evidence="2" type="ORF">EUU25_13545</name>
</gene>
<evidence type="ECO:0000256" key="1">
    <source>
        <dbReference type="SAM" id="SignalP"/>
    </source>
</evidence>
<dbReference type="AlphaFoldDB" id="A0A6I6LGV5"/>
<dbReference type="Proteomes" id="UP000428803">
    <property type="component" value="Chromosome"/>
</dbReference>
<evidence type="ECO:0000313" key="3">
    <source>
        <dbReference type="Proteomes" id="UP000428803"/>
    </source>
</evidence>
<dbReference type="EMBL" id="CP035733">
    <property type="protein sequence ID" value="QGY81543.1"/>
    <property type="molecule type" value="Genomic_DNA"/>
</dbReference>
<evidence type="ECO:0000313" key="2">
    <source>
        <dbReference type="EMBL" id="QGY81543.1"/>
    </source>
</evidence>
<organism evidence="2 3">
    <name type="scientific">Sphingorhabdus lacus</name>
    <dbReference type="NCBI Taxonomy" id="392610"/>
    <lineage>
        <taxon>Bacteria</taxon>
        <taxon>Pseudomonadati</taxon>
        <taxon>Pseudomonadota</taxon>
        <taxon>Alphaproteobacteria</taxon>
        <taxon>Sphingomonadales</taxon>
        <taxon>Sphingomonadaceae</taxon>
        <taxon>Sphingorhabdus</taxon>
    </lineage>
</organism>
<keyword evidence="1" id="KW-0732">Signal</keyword>
<feature type="signal peptide" evidence="1">
    <location>
        <begin position="1"/>
        <end position="20"/>
    </location>
</feature>
<protein>
    <submittedName>
        <fullName evidence="2">Uncharacterized protein</fullName>
    </submittedName>
</protein>
<sequence length="78" mass="8228">MKRMAALLAIAILVIPPLPAQGKTLTVGVCGQPGVRVSIPVKQPHPGEGDDHGCCKKGCHAANDRRKKLNDSDPEDCC</sequence>
<dbReference type="KEGG" id="slaa:EUU25_13545"/>
<name>A0A6I6LGV5_9SPHN</name>
<reference evidence="3" key="1">
    <citation type="submission" date="2019-01" db="EMBL/GenBank/DDBJ databases">
        <title>Sphingorhabdus lacus sp.nov., isolated from an oligotrophic freshwater lake.</title>
        <authorList>
            <person name="Park M."/>
        </authorList>
    </citation>
    <scope>NUCLEOTIDE SEQUENCE [LARGE SCALE GENOMIC DNA]</scope>
    <source>
        <strain evidence="3">IMCC1753</strain>
    </source>
</reference>
<feature type="chain" id="PRO_5026161535" evidence="1">
    <location>
        <begin position="21"/>
        <end position="78"/>
    </location>
</feature>